<feature type="domain" description="THUMP" evidence="4">
    <location>
        <begin position="49"/>
        <end position="161"/>
    </location>
</feature>
<keyword evidence="3" id="KW-0694">RNA-binding</keyword>
<dbReference type="PROSITE" id="PS00092">
    <property type="entry name" value="N6_MTASE"/>
    <property type="match status" value="1"/>
</dbReference>
<dbReference type="GO" id="GO:0008990">
    <property type="term" value="F:rRNA (guanine-N2-)-methyltransferase activity"/>
    <property type="evidence" value="ECO:0007669"/>
    <property type="project" value="TreeGrafter"/>
</dbReference>
<dbReference type="Gene3D" id="3.40.50.150">
    <property type="entry name" value="Vaccinia Virus protein VP39"/>
    <property type="match status" value="1"/>
</dbReference>
<keyword evidence="6" id="KW-1185">Reference proteome</keyword>
<sequence length="380" mass="43176">MIFTYQKTNRFFAQISRETEELGMQELAELGAEKITQAYRGVYFTASPECLYRVNYMSRTLSRVLAPLITFRCSDTDFLYRKAQNVYWPGIFRLDNTFAVFANVSDSGIGHSQYAALCLKDAIVDQFRKKFRRRPSVEPMTPDLWINLHIHKDQATISLDTSGGSLHRRGYRKASLEAPMQETVAAAVIRMSGWDGEKPLNDPMCGGGTLLTEAMMHYCRIPAAYLRPRFGFRFLPDFNPKIWQAVRKTAEENMRPLPEGLISGSDASPHAIAAAEMNNRSLPGGDGIGLRQHRFQELPGLENSVIISNPPYGIRMGKREDMGQLIKEFGDFLKQRCTGSEAYLYFGDREMIKKIGLRPAWKRPLRSGGLDGRLVKYELY</sequence>
<evidence type="ECO:0000256" key="2">
    <source>
        <dbReference type="ARBA" id="ARBA00022679"/>
    </source>
</evidence>
<dbReference type="Pfam" id="PF01170">
    <property type="entry name" value="UPF0020"/>
    <property type="match status" value="1"/>
</dbReference>
<dbReference type="CDD" id="cd11715">
    <property type="entry name" value="THUMP_AdoMetMT"/>
    <property type="match status" value="1"/>
</dbReference>
<dbReference type="GO" id="GO:0003723">
    <property type="term" value="F:RNA binding"/>
    <property type="evidence" value="ECO:0007669"/>
    <property type="project" value="UniProtKB-UniRule"/>
</dbReference>
<dbReference type="Pfam" id="PF22020">
    <property type="entry name" value="RlmL_1st"/>
    <property type="match status" value="1"/>
</dbReference>
<dbReference type="RefSeq" id="WP_208022594.1">
    <property type="nucleotide sequence ID" value="NZ_BEXT01000001.1"/>
</dbReference>
<dbReference type="SUPFAM" id="SSF53335">
    <property type="entry name" value="S-adenosyl-L-methionine-dependent methyltransferases"/>
    <property type="match status" value="1"/>
</dbReference>
<protein>
    <submittedName>
        <fullName evidence="5">RNA methyltransferase</fullName>
    </submittedName>
</protein>
<dbReference type="InterPro" id="IPR054170">
    <property type="entry name" value="RlmL_1st"/>
</dbReference>
<dbReference type="EMBL" id="BEXT01000001">
    <property type="protein sequence ID" value="GBC62153.1"/>
    <property type="molecule type" value="Genomic_DNA"/>
</dbReference>
<keyword evidence="1 5" id="KW-0489">Methyltransferase</keyword>
<dbReference type="Proteomes" id="UP000288096">
    <property type="component" value="Unassembled WGS sequence"/>
</dbReference>
<dbReference type="PANTHER" id="PTHR47313:SF1">
    <property type="entry name" value="RIBOSOMAL RNA LARGE SUBUNIT METHYLTRANSFERASE K_L"/>
    <property type="match status" value="1"/>
</dbReference>
<organism evidence="5 6">
    <name type="scientific">Desulfonema ishimotonii</name>
    <dbReference type="NCBI Taxonomy" id="45657"/>
    <lineage>
        <taxon>Bacteria</taxon>
        <taxon>Pseudomonadati</taxon>
        <taxon>Thermodesulfobacteriota</taxon>
        <taxon>Desulfobacteria</taxon>
        <taxon>Desulfobacterales</taxon>
        <taxon>Desulfococcaceae</taxon>
        <taxon>Desulfonema</taxon>
    </lineage>
</organism>
<evidence type="ECO:0000313" key="6">
    <source>
        <dbReference type="Proteomes" id="UP000288096"/>
    </source>
</evidence>
<evidence type="ECO:0000259" key="4">
    <source>
        <dbReference type="PROSITE" id="PS51165"/>
    </source>
</evidence>
<dbReference type="InterPro" id="IPR004114">
    <property type="entry name" value="THUMP_dom"/>
</dbReference>
<accession>A0A401FYX7</accession>
<name>A0A401FYX7_9BACT</name>
<dbReference type="GO" id="GO:0070043">
    <property type="term" value="F:rRNA (guanine-N7-)-methyltransferase activity"/>
    <property type="evidence" value="ECO:0007669"/>
    <property type="project" value="TreeGrafter"/>
</dbReference>
<dbReference type="PROSITE" id="PS51165">
    <property type="entry name" value="THUMP"/>
    <property type="match status" value="1"/>
</dbReference>
<dbReference type="PANTHER" id="PTHR47313">
    <property type="entry name" value="RIBOSOMAL RNA LARGE SUBUNIT METHYLTRANSFERASE K/L"/>
    <property type="match status" value="1"/>
</dbReference>
<dbReference type="InterPro" id="IPR000241">
    <property type="entry name" value="RlmKL-like_Mtase"/>
</dbReference>
<dbReference type="AlphaFoldDB" id="A0A401FYX7"/>
<proteinExistence type="predicted"/>
<keyword evidence="2 5" id="KW-0808">Transferase</keyword>
<evidence type="ECO:0000313" key="5">
    <source>
        <dbReference type="EMBL" id="GBC62153.1"/>
    </source>
</evidence>
<reference evidence="6" key="1">
    <citation type="submission" date="2017-11" db="EMBL/GenBank/DDBJ databases">
        <authorList>
            <person name="Watanabe M."/>
            <person name="Kojima H."/>
        </authorList>
    </citation>
    <scope>NUCLEOTIDE SEQUENCE [LARGE SCALE GENOMIC DNA]</scope>
    <source>
        <strain evidence="6">Tokyo 01</strain>
    </source>
</reference>
<reference evidence="6" key="2">
    <citation type="submission" date="2019-01" db="EMBL/GenBank/DDBJ databases">
        <title>Genome sequence of Desulfonema ishimotonii strain Tokyo 01.</title>
        <authorList>
            <person name="Fukui M."/>
        </authorList>
    </citation>
    <scope>NUCLEOTIDE SEQUENCE [LARGE SCALE GENOMIC DNA]</scope>
    <source>
        <strain evidence="6">Tokyo 01</strain>
    </source>
</reference>
<dbReference type="InterPro" id="IPR029063">
    <property type="entry name" value="SAM-dependent_MTases_sf"/>
</dbReference>
<comment type="caution">
    <text evidence="5">The sequence shown here is derived from an EMBL/GenBank/DDBJ whole genome shotgun (WGS) entry which is preliminary data.</text>
</comment>
<dbReference type="InterPro" id="IPR002052">
    <property type="entry name" value="DNA_methylase_N6_adenine_CS"/>
</dbReference>
<dbReference type="Pfam" id="PF02926">
    <property type="entry name" value="THUMP"/>
    <property type="match status" value="1"/>
</dbReference>
<evidence type="ECO:0000256" key="3">
    <source>
        <dbReference type="PROSITE-ProRule" id="PRU00529"/>
    </source>
</evidence>
<evidence type="ECO:0000256" key="1">
    <source>
        <dbReference type="ARBA" id="ARBA00022603"/>
    </source>
</evidence>
<dbReference type="Gene3D" id="3.30.2130.30">
    <property type="match status" value="1"/>
</dbReference>
<dbReference type="SMART" id="SM00981">
    <property type="entry name" value="THUMP"/>
    <property type="match status" value="1"/>
</dbReference>
<gene>
    <name evidence="5" type="ORF">DENIS_3116</name>
</gene>